<sequence length="384" mass="40115">MGRATATLRYAAASVLLLTLAACGDSDGPDAAPSPTPSATPTETTTSPSATSTSTPDDQASGGTADAPTALEPRTDPLDWQPVDGSVEDAVTRNGEWSLSIPEDGSTWQLEKVAAGGSSSGQAGANPGWKVSDGLLDEDWAVVVLQDEKEEKPSTATVTNLETGKTFEINGRSDVPTTNGGTWALGDDQLLHATIDQGAYCLATVDLESRRSTVAWCAPEQHGFNAGHVTDEGISLLTFDNAATSCRTVASIADGQATPFPGVTECKAWEGLLLEDAAVWSVIPKERRIEEAHLYARVGDGYFDLGPGTSGSLVSCDDAAYFTRDPQQRGAPATLMRWSPEDGLSVAYESPNGQAFIEQPRCGGDTITVTALTSSGDEQVSARL</sequence>
<evidence type="ECO:0008006" key="5">
    <source>
        <dbReference type="Google" id="ProtNLM"/>
    </source>
</evidence>
<evidence type="ECO:0000313" key="4">
    <source>
        <dbReference type="Proteomes" id="UP001499882"/>
    </source>
</evidence>
<feature type="chain" id="PRO_5047044195" description="Secreted protein" evidence="2">
    <location>
        <begin position="25"/>
        <end position="384"/>
    </location>
</feature>
<keyword evidence="2" id="KW-0732">Signal</keyword>
<feature type="compositionally biased region" description="Low complexity" evidence="1">
    <location>
        <begin position="39"/>
        <end position="61"/>
    </location>
</feature>
<feature type="signal peptide" evidence="2">
    <location>
        <begin position="1"/>
        <end position="24"/>
    </location>
</feature>
<dbReference type="PROSITE" id="PS51257">
    <property type="entry name" value="PROKAR_LIPOPROTEIN"/>
    <property type="match status" value="1"/>
</dbReference>
<accession>A0ABP8ZFV6</accession>
<reference evidence="4" key="1">
    <citation type="journal article" date="2019" name="Int. J. Syst. Evol. Microbiol.">
        <title>The Global Catalogue of Microorganisms (GCM) 10K type strain sequencing project: providing services to taxonomists for standard genome sequencing and annotation.</title>
        <authorList>
            <consortium name="The Broad Institute Genomics Platform"/>
            <consortium name="The Broad Institute Genome Sequencing Center for Infectious Disease"/>
            <person name="Wu L."/>
            <person name="Ma J."/>
        </authorList>
    </citation>
    <scope>NUCLEOTIDE SEQUENCE [LARGE SCALE GENOMIC DNA]</scope>
    <source>
        <strain evidence="4">JCM 18532</strain>
    </source>
</reference>
<name>A0ABP8ZFV6_9ACTN</name>
<evidence type="ECO:0000256" key="2">
    <source>
        <dbReference type="SAM" id="SignalP"/>
    </source>
</evidence>
<dbReference type="Proteomes" id="UP001499882">
    <property type="component" value="Unassembled WGS sequence"/>
</dbReference>
<evidence type="ECO:0000313" key="3">
    <source>
        <dbReference type="EMBL" id="GAA4755777.1"/>
    </source>
</evidence>
<evidence type="ECO:0000256" key="1">
    <source>
        <dbReference type="SAM" id="MobiDB-lite"/>
    </source>
</evidence>
<protein>
    <recommendedName>
        <fullName evidence="5">Secreted protein</fullName>
    </recommendedName>
</protein>
<comment type="caution">
    <text evidence="3">The sequence shown here is derived from an EMBL/GenBank/DDBJ whole genome shotgun (WGS) entry which is preliminary data.</text>
</comment>
<organism evidence="3 4">
    <name type="scientific">Nocardioides endophyticus</name>
    <dbReference type="NCBI Taxonomy" id="1353775"/>
    <lineage>
        <taxon>Bacteria</taxon>
        <taxon>Bacillati</taxon>
        <taxon>Actinomycetota</taxon>
        <taxon>Actinomycetes</taxon>
        <taxon>Propionibacteriales</taxon>
        <taxon>Nocardioidaceae</taxon>
        <taxon>Nocardioides</taxon>
    </lineage>
</organism>
<dbReference type="RefSeq" id="WP_345529485.1">
    <property type="nucleotide sequence ID" value="NZ_BAABKN010000032.1"/>
</dbReference>
<gene>
    <name evidence="3" type="ORF">GCM10023350_46590</name>
</gene>
<dbReference type="EMBL" id="BAABKN010000032">
    <property type="protein sequence ID" value="GAA4755777.1"/>
    <property type="molecule type" value="Genomic_DNA"/>
</dbReference>
<keyword evidence="4" id="KW-1185">Reference proteome</keyword>
<feature type="region of interest" description="Disordered" evidence="1">
    <location>
        <begin position="23"/>
        <end position="85"/>
    </location>
</feature>
<proteinExistence type="predicted"/>